<evidence type="ECO:0000256" key="1">
    <source>
        <dbReference type="SAM" id="Phobius"/>
    </source>
</evidence>
<dbReference type="InterPro" id="IPR021354">
    <property type="entry name" value="DUF2975"/>
</dbReference>
<dbReference type="EMBL" id="WHOA01000098">
    <property type="protein sequence ID" value="NOU72646.1"/>
    <property type="molecule type" value="Genomic_DNA"/>
</dbReference>
<keyword evidence="1" id="KW-1133">Transmembrane helix</keyword>
<reference evidence="2 3" key="1">
    <citation type="submission" date="2019-10" db="EMBL/GenBank/DDBJ databases">
        <title>Description of Paenibacillus terrestris sp. nov.</title>
        <authorList>
            <person name="Carlier A."/>
            <person name="Qi S."/>
        </authorList>
    </citation>
    <scope>NUCLEOTIDE SEQUENCE [LARGE SCALE GENOMIC DNA]</scope>
    <source>
        <strain evidence="2 3">LMG 31458</strain>
    </source>
</reference>
<keyword evidence="3" id="KW-1185">Reference proteome</keyword>
<protein>
    <submittedName>
        <fullName evidence="2">DUF2975 domain-containing protein</fullName>
    </submittedName>
</protein>
<keyword evidence="1" id="KW-0472">Membrane</keyword>
<gene>
    <name evidence="2" type="ORF">GC098_14620</name>
</gene>
<organism evidence="2 3">
    <name type="scientific">Paenibacillus phytorum</name>
    <dbReference type="NCBI Taxonomy" id="2654977"/>
    <lineage>
        <taxon>Bacteria</taxon>
        <taxon>Bacillati</taxon>
        <taxon>Bacillota</taxon>
        <taxon>Bacilli</taxon>
        <taxon>Bacillales</taxon>
        <taxon>Paenibacillaceae</taxon>
        <taxon>Paenibacillus</taxon>
    </lineage>
</organism>
<evidence type="ECO:0000313" key="2">
    <source>
        <dbReference type="EMBL" id="NOU72646.1"/>
    </source>
</evidence>
<keyword evidence="1" id="KW-0812">Transmembrane</keyword>
<dbReference type="Pfam" id="PF11188">
    <property type="entry name" value="DUF2975"/>
    <property type="match status" value="1"/>
</dbReference>
<evidence type="ECO:0000313" key="3">
    <source>
        <dbReference type="Proteomes" id="UP000616779"/>
    </source>
</evidence>
<dbReference type="RefSeq" id="WP_171643936.1">
    <property type="nucleotide sequence ID" value="NZ_WHOA01000098.1"/>
</dbReference>
<dbReference type="Proteomes" id="UP000616779">
    <property type="component" value="Unassembled WGS sequence"/>
</dbReference>
<proteinExistence type="predicted"/>
<name>A0ABX1XXJ7_9BACL</name>
<accession>A0ABX1XXJ7</accession>
<feature type="transmembrane region" description="Helical" evidence="1">
    <location>
        <begin position="37"/>
        <end position="58"/>
    </location>
</feature>
<sequence>MYITPIFMMTQLGREKKEPRPGIFCRGVVPEAGYLTYPVLTGVYVTTIAYFVALYQALRFLSYFDKNKAFSESVHYSCLFLFKMKRQRISSALHRCSV</sequence>
<comment type="caution">
    <text evidence="2">The sequence shown here is derived from an EMBL/GenBank/DDBJ whole genome shotgun (WGS) entry which is preliminary data.</text>
</comment>